<dbReference type="OrthoDB" id="9812260at2"/>
<dbReference type="AlphaFoldDB" id="D0KW78"/>
<dbReference type="Pfam" id="PF00990">
    <property type="entry name" value="GGDEF"/>
    <property type="match status" value="1"/>
</dbReference>
<dbReference type="EC" id="2.7.7.65" evidence="2"/>
<dbReference type="GO" id="GO:0052621">
    <property type="term" value="F:diguanylate cyclase activity"/>
    <property type="evidence" value="ECO:0007669"/>
    <property type="project" value="UniProtKB-EC"/>
</dbReference>
<dbReference type="PANTHER" id="PTHR45138">
    <property type="entry name" value="REGULATORY COMPONENTS OF SENSORY TRANSDUCTION SYSTEM"/>
    <property type="match status" value="1"/>
</dbReference>
<dbReference type="Gene3D" id="3.30.70.270">
    <property type="match status" value="1"/>
</dbReference>
<feature type="domain" description="GGDEF" evidence="5">
    <location>
        <begin position="326"/>
        <end position="458"/>
    </location>
</feature>
<dbReference type="eggNOG" id="COG3706">
    <property type="taxonomic scope" value="Bacteria"/>
</dbReference>
<feature type="coiled-coil region" evidence="4">
    <location>
        <begin position="155"/>
        <end position="189"/>
    </location>
</feature>
<comment type="catalytic activity">
    <reaction evidence="3">
        <text>2 GTP = 3',3'-c-di-GMP + 2 diphosphate</text>
        <dbReference type="Rhea" id="RHEA:24898"/>
        <dbReference type="ChEBI" id="CHEBI:33019"/>
        <dbReference type="ChEBI" id="CHEBI:37565"/>
        <dbReference type="ChEBI" id="CHEBI:58805"/>
        <dbReference type="EC" id="2.7.7.65"/>
    </reaction>
</comment>
<dbReference type="InterPro" id="IPR000160">
    <property type="entry name" value="GGDEF_dom"/>
</dbReference>
<evidence type="ECO:0000256" key="1">
    <source>
        <dbReference type="ARBA" id="ARBA00001946"/>
    </source>
</evidence>
<keyword evidence="7" id="KW-1185">Reference proteome</keyword>
<evidence type="ECO:0000256" key="4">
    <source>
        <dbReference type="SAM" id="Coils"/>
    </source>
</evidence>
<dbReference type="InterPro" id="IPR050469">
    <property type="entry name" value="Diguanylate_Cyclase"/>
</dbReference>
<evidence type="ECO:0000256" key="2">
    <source>
        <dbReference type="ARBA" id="ARBA00012528"/>
    </source>
</evidence>
<reference evidence="6 7" key="1">
    <citation type="submission" date="2009-10" db="EMBL/GenBank/DDBJ databases">
        <title>Complete sequence of Halothiobacillus neapolitanus c2.</title>
        <authorList>
            <consortium name="US DOE Joint Genome Institute"/>
            <person name="Lucas S."/>
            <person name="Copeland A."/>
            <person name="Lapidus A."/>
            <person name="Glavina del Rio T."/>
            <person name="Tice H."/>
            <person name="Bruce D."/>
            <person name="Goodwin L."/>
            <person name="Pitluck S."/>
            <person name="Davenport K."/>
            <person name="Brettin T."/>
            <person name="Detter J.C."/>
            <person name="Han C."/>
            <person name="Tapia R."/>
            <person name="Larimer F."/>
            <person name="Land M."/>
            <person name="Hauser L."/>
            <person name="Kyrpides N."/>
            <person name="Mikhailova N."/>
            <person name="Kerfeld C."/>
            <person name="Cannon G."/>
            <person name="Heinhort S."/>
        </authorList>
    </citation>
    <scope>NUCLEOTIDE SEQUENCE [LARGE SCALE GENOMIC DNA]</scope>
    <source>
        <strain evidence="7">ATCC 23641 / c2</strain>
    </source>
</reference>
<dbReference type="STRING" id="555778.Hneap_2165"/>
<dbReference type="SUPFAM" id="SSF55073">
    <property type="entry name" value="Nucleotide cyclase"/>
    <property type="match status" value="1"/>
</dbReference>
<dbReference type="EMBL" id="CP001801">
    <property type="protein sequence ID" value="ACX96981.1"/>
    <property type="molecule type" value="Genomic_DNA"/>
</dbReference>
<dbReference type="InterPro" id="IPR043128">
    <property type="entry name" value="Rev_trsase/Diguanyl_cyclase"/>
</dbReference>
<evidence type="ECO:0000313" key="6">
    <source>
        <dbReference type="EMBL" id="ACX96981.1"/>
    </source>
</evidence>
<dbReference type="InterPro" id="IPR029787">
    <property type="entry name" value="Nucleotide_cyclase"/>
</dbReference>
<organism evidence="6 7">
    <name type="scientific">Halothiobacillus neapolitanus (strain ATCC 23641 / DSM 15147 / CIP 104769 / NCIMB 8539 / c2)</name>
    <name type="common">Thiobacillus neapolitanus</name>
    <dbReference type="NCBI Taxonomy" id="555778"/>
    <lineage>
        <taxon>Bacteria</taxon>
        <taxon>Pseudomonadati</taxon>
        <taxon>Pseudomonadota</taxon>
        <taxon>Gammaproteobacteria</taxon>
        <taxon>Chromatiales</taxon>
        <taxon>Halothiobacillaceae</taxon>
        <taxon>Halothiobacillus</taxon>
    </lineage>
</organism>
<dbReference type="SMART" id="SM00267">
    <property type="entry name" value="GGDEF"/>
    <property type="match status" value="1"/>
</dbReference>
<comment type="cofactor">
    <cofactor evidence="1">
        <name>Mg(2+)</name>
        <dbReference type="ChEBI" id="CHEBI:18420"/>
    </cofactor>
</comment>
<dbReference type="HOGENOM" id="CLU_025058_0_1_6"/>
<sequence length="460" mass="52135">MNDSAKTDYRAKYEQLLDEFSSLETSEQLQQSLLRSLLNRVLFAVDKAYPTLAKESQALRDLMRQIGDGPLPVARIQPGIEHLAEAIRAIEAGDPTPDREEALSNDEAAERVDVRDFLPLLLERVAFTESMEGRREKLLAILNNPKDKTLNSILIDRAATLINDMRRALENEKNELTEFLRQLTEALSEIDQHTLANLGDIETQRKVQEALGNAVTEQVSHIDRTVSDATDLDELKRVVRQRVARISEQIDTFRKMEDKRLAAVELENNQMRERIAKLEASRVVLHEQLVASTQKMLRDTLTGLPNRLAFDERVALEAARMQREKTPLCLALWDVDYFKRVNDTFGHQAGDKALHVVGKTLSQLIRDVDMVARYGGEEFVMVLPKADLQQAFVVLERIREKLAGTAFRFKDTPLKITLSCGVAEFGAGETIESVMARADEALYRAKSNGRNRTEMSHSKR</sequence>
<dbReference type="KEGG" id="hna:Hneap_2165"/>
<name>D0KW78_HALNC</name>
<evidence type="ECO:0000313" key="7">
    <source>
        <dbReference type="Proteomes" id="UP000009102"/>
    </source>
</evidence>
<dbReference type="PANTHER" id="PTHR45138:SF9">
    <property type="entry name" value="DIGUANYLATE CYCLASE DGCM-RELATED"/>
    <property type="match status" value="1"/>
</dbReference>
<protein>
    <recommendedName>
        <fullName evidence="2">diguanylate cyclase</fullName>
        <ecNumber evidence="2">2.7.7.65</ecNumber>
    </recommendedName>
</protein>
<dbReference type="RefSeq" id="WP_012825013.1">
    <property type="nucleotide sequence ID" value="NC_013422.1"/>
</dbReference>
<dbReference type="FunFam" id="3.30.70.270:FF:000001">
    <property type="entry name" value="Diguanylate cyclase domain protein"/>
    <property type="match status" value="1"/>
</dbReference>
<proteinExistence type="predicted"/>
<dbReference type="PROSITE" id="PS50887">
    <property type="entry name" value="GGDEF"/>
    <property type="match status" value="1"/>
</dbReference>
<gene>
    <name evidence="6" type="ordered locus">Hneap_2165</name>
</gene>
<keyword evidence="4" id="KW-0175">Coiled coil</keyword>
<dbReference type="NCBIfam" id="TIGR00254">
    <property type="entry name" value="GGDEF"/>
    <property type="match status" value="1"/>
</dbReference>
<accession>D0KW78</accession>
<dbReference type="CDD" id="cd01949">
    <property type="entry name" value="GGDEF"/>
    <property type="match status" value="1"/>
</dbReference>
<dbReference type="Proteomes" id="UP000009102">
    <property type="component" value="Chromosome"/>
</dbReference>
<feature type="coiled-coil region" evidence="4">
    <location>
        <begin position="254"/>
        <end position="288"/>
    </location>
</feature>
<evidence type="ECO:0000259" key="5">
    <source>
        <dbReference type="PROSITE" id="PS50887"/>
    </source>
</evidence>
<evidence type="ECO:0000256" key="3">
    <source>
        <dbReference type="ARBA" id="ARBA00034247"/>
    </source>
</evidence>